<evidence type="ECO:0000256" key="1">
    <source>
        <dbReference type="SAM" id="SignalP"/>
    </source>
</evidence>
<evidence type="ECO:0000313" key="3">
    <source>
        <dbReference type="Proteomes" id="UP000091820"/>
    </source>
</evidence>
<feature type="chain" id="PRO_5008400028" evidence="1">
    <location>
        <begin position="20"/>
        <end position="105"/>
    </location>
</feature>
<accession>A0A1A9W6H3</accession>
<dbReference type="EnsemblMetazoa" id="GBRI008019-RA">
    <property type="protein sequence ID" value="GBRI008019-PA"/>
    <property type="gene ID" value="GBRI008019"/>
</dbReference>
<keyword evidence="1" id="KW-0732">Signal</keyword>
<protein>
    <submittedName>
        <fullName evidence="2">Uncharacterized protein</fullName>
    </submittedName>
</protein>
<keyword evidence="3" id="KW-1185">Reference proteome</keyword>
<reference evidence="2" key="2">
    <citation type="submission" date="2020-05" db="UniProtKB">
        <authorList>
            <consortium name="EnsemblMetazoa"/>
        </authorList>
    </citation>
    <scope>IDENTIFICATION</scope>
    <source>
        <strain evidence="2">IAEA</strain>
    </source>
</reference>
<dbReference type="VEuPathDB" id="VectorBase:GBRI008019"/>
<name>A0A1A9W6H3_9MUSC</name>
<reference evidence="3" key="1">
    <citation type="submission" date="2014-03" db="EMBL/GenBank/DDBJ databases">
        <authorList>
            <person name="Aksoy S."/>
            <person name="Warren W."/>
            <person name="Wilson R.K."/>
        </authorList>
    </citation>
    <scope>NUCLEOTIDE SEQUENCE [LARGE SCALE GENOMIC DNA]</scope>
    <source>
        <strain evidence="3">IAEA</strain>
    </source>
</reference>
<sequence>MVVGIFGLLLACLSHDLDDHSGNKAFQTKAELPLAILCRTSITTHDEGDNILEYKQTNFYFLLIERPSPESPIARFKEFFAEPEKSFCNTYFEGGMPVSESHYEK</sequence>
<organism evidence="2 3">
    <name type="scientific">Glossina brevipalpis</name>
    <dbReference type="NCBI Taxonomy" id="37001"/>
    <lineage>
        <taxon>Eukaryota</taxon>
        <taxon>Metazoa</taxon>
        <taxon>Ecdysozoa</taxon>
        <taxon>Arthropoda</taxon>
        <taxon>Hexapoda</taxon>
        <taxon>Insecta</taxon>
        <taxon>Pterygota</taxon>
        <taxon>Neoptera</taxon>
        <taxon>Endopterygota</taxon>
        <taxon>Diptera</taxon>
        <taxon>Brachycera</taxon>
        <taxon>Muscomorpha</taxon>
        <taxon>Hippoboscoidea</taxon>
        <taxon>Glossinidae</taxon>
        <taxon>Glossina</taxon>
    </lineage>
</organism>
<dbReference type="Proteomes" id="UP000091820">
    <property type="component" value="Unassembled WGS sequence"/>
</dbReference>
<feature type="signal peptide" evidence="1">
    <location>
        <begin position="1"/>
        <end position="19"/>
    </location>
</feature>
<proteinExistence type="predicted"/>
<dbReference type="AlphaFoldDB" id="A0A1A9W6H3"/>
<evidence type="ECO:0000313" key="2">
    <source>
        <dbReference type="EnsemblMetazoa" id="GBRI008019-PA"/>
    </source>
</evidence>